<dbReference type="Proteomes" id="UP000026961">
    <property type="component" value="Chromosome 4"/>
</dbReference>
<organism evidence="2">
    <name type="scientific">Oryza glumipatula</name>
    <dbReference type="NCBI Taxonomy" id="40148"/>
    <lineage>
        <taxon>Eukaryota</taxon>
        <taxon>Viridiplantae</taxon>
        <taxon>Streptophyta</taxon>
        <taxon>Embryophyta</taxon>
        <taxon>Tracheophyta</taxon>
        <taxon>Spermatophyta</taxon>
        <taxon>Magnoliopsida</taxon>
        <taxon>Liliopsida</taxon>
        <taxon>Poales</taxon>
        <taxon>Poaceae</taxon>
        <taxon>BOP clade</taxon>
        <taxon>Oryzoideae</taxon>
        <taxon>Oryzeae</taxon>
        <taxon>Oryzinae</taxon>
        <taxon>Oryza</taxon>
    </lineage>
</organism>
<reference evidence="2" key="1">
    <citation type="submission" date="2015-04" db="UniProtKB">
        <authorList>
            <consortium name="EnsemblPlants"/>
        </authorList>
    </citation>
    <scope>IDENTIFICATION</scope>
</reference>
<keyword evidence="3" id="KW-1185">Reference proteome</keyword>
<dbReference type="AlphaFoldDB" id="A0A0D9ZHD5"/>
<proteinExistence type="predicted"/>
<dbReference type="EnsemblPlants" id="OGLUM04G03250.1">
    <property type="protein sequence ID" value="OGLUM04G03250.1"/>
    <property type="gene ID" value="OGLUM04G03250"/>
</dbReference>
<protein>
    <submittedName>
        <fullName evidence="2">Uncharacterized protein</fullName>
    </submittedName>
</protein>
<evidence type="ECO:0000256" key="1">
    <source>
        <dbReference type="SAM" id="MobiDB-lite"/>
    </source>
</evidence>
<name>A0A0D9ZHD5_9ORYZ</name>
<accession>A0A0D9ZHD5</accession>
<feature type="compositionally biased region" description="Basic residues" evidence="1">
    <location>
        <begin position="1"/>
        <end position="10"/>
    </location>
</feature>
<dbReference type="Gramene" id="OGLUM04G03250.1">
    <property type="protein sequence ID" value="OGLUM04G03250.1"/>
    <property type="gene ID" value="OGLUM04G03250"/>
</dbReference>
<evidence type="ECO:0000313" key="2">
    <source>
        <dbReference type="EnsemblPlants" id="OGLUM04G03250.1"/>
    </source>
</evidence>
<feature type="region of interest" description="Disordered" evidence="1">
    <location>
        <begin position="1"/>
        <end position="97"/>
    </location>
</feature>
<evidence type="ECO:0000313" key="3">
    <source>
        <dbReference type="Proteomes" id="UP000026961"/>
    </source>
</evidence>
<dbReference type="HOGENOM" id="CLU_2030359_0_0_1"/>
<reference evidence="2" key="2">
    <citation type="submission" date="2018-05" db="EMBL/GenBank/DDBJ databases">
        <title>OgluRS3 (Oryza glumaepatula Reference Sequence Version 3).</title>
        <authorList>
            <person name="Zhang J."/>
            <person name="Kudrna D."/>
            <person name="Lee S."/>
            <person name="Talag J."/>
            <person name="Welchert J."/>
            <person name="Wing R.A."/>
        </authorList>
    </citation>
    <scope>NUCLEOTIDE SEQUENCE [LARGE SCALE GENOMIC DNA]</scope>
</reference>
<sequence>MARRGGRRRYAVGGRRWGGRWLPSVPPSQIWPEGGGGRRPVASVSGWMAGGRQRLPSLPPSLPDLAGERRGETGGRPAARGQKAAATTGGDGKLPPYLPLTPALRGFRERLAAAWRQDCVDE</sequence>